<dbReference type="InterPro" id="IPR036514">
    <property type="entry name" value="SGNH_hydro_sf"/>
</dbReference>
<dbReference type="PANTHER" id="PTHR43695:SF1">
    <property type="entry name" value="RHAMNOGALACTURONAN ACETYLESTERASE"/>
    <property type="match status" value="1"/>
</dbReference>
<dbReference type="Gene3D" id="3.40.50.1110">
    <property type="entry name" value="SGNH hydrolase"/>
    <property type="match status" value="1"/>
</dbReference>
<dbReference type="PANTHER" id="PTHR43695">
    <property type="entry name" value="PUTATIVE (AFU_ORTHOLOGUE AFUA_2G17250)-RELATED"/>
    <property type="match status" value="1"/>
</dbReference>
<evidence type="ECO:0000259" key="3">
    <source>
        <dbReference type="Pfam" id="PF13472"/>
    </source>
</evidence>
<dbReference type="InterPro" id="IPR012341">
    <property type="entry name" value="6hp_glycosidase-like_sf"/>
</dbReference>
<dbReference type="OrthoDB" id="258246at2"/>
<evidence type="ECO:0000313" key="5">
    <source>
        <dbReference type="Proteomes" id="UP000321436"/>
    </source>
</evidence>
<dbReference type="GO" id="GO:0016788">
    <property type="term" value="F:hydrolase activity, acting on ester bonds"/>
    <property type="evidence" value="ECO:0007669"/>
    <property type="project" value="UniProtKB-ARBA"/>
</dbReference>
<evidence type="ECO:0000256" key="1">
    <source>
        <dbReference type="ARBA" id="ARBA00008668"/>
    </source>
</evidence>
<keyword evidence="5" id="KW-1185">Reference proteome</keyword>
<sequence length="634" mass="72565">MKPSFKHFDLQETQQRGSIWPLKNGYVQMKQILLLVLLTVTTSFIAPKPTLYIIGDSTVRNGDGSGKNGQWGWGSLVAQYFDTGKIHISNQAIGGRSSRTFITEGRWERILNELRAGDYVIMQFGHNDAGPLDDTARARGTIRGTGEESKEIYNPIRKQQEVVHTYGWYMRKYIAEAKAKGAIPIVCSPVPRERWQNGKISRADNDYGKWARETAESGGAKFIDLNDRIAEQYEAMGADKVKTLFHGDHTHTSRTGAELNAKVVTAELKSVLGKYMLPPQRLIKKKQTLAAMRLANQYFMQKWPDAGKPTFVKKERPSNLWTRAVYYEGLMALYSIDKKKTYYNYAVEWGESHKWGLWGGQQVRNADNQCCGQTYIDLYLIDKKEERIRDIKACMDNMIASDKIDDWWWIDALQMAMPVFVKLGVLYNDTSYFSRMYDMYAYTKYKHGDKGLYNPADHLWWRDKDFDPPYTEPNGEDCYWSRGNGWVVAALVRTLEELPSSDPHYAEYMQDYKDMLEALLPLQRPDGFWNASLHDPNNYGGKELTGTSLFVYGMAWGINKGIIDRNTYLPVVTKAWNALVKDCVHPDGKLGWVQSTGKEPKDGQPVTYDRIPDFEDYGLGCFLLGGSEVYKLKN</sequence>
<evidence type="ECO:0000313" key="4">
    <source>
        <dbReference type="EMBL" id="GEP94210.1"/>
    </source>
</evidence>
<dbReference type="EMBL" id="BKAU01000001">
    <property type="protein sequence ID" value="GEP94210.1"/>
    <property type="molecule type" value="Genomic_DNA"/>
</dbReference>
<dbReference type="SUPFAM" id="SSF52266">
    <property type="entry name" value="SGNH hydrolase"/>
    <property type="match status" value="1"/>
</dbReference>
<dbReference type="InterPro" id="IPR013830">
    <property type="entry name" value="SGNH_hydro"/>
</dbReference>
<comment type="similarity">
    <text evidence="1">Belongs to the 'GDSL' lipolytic enzyme family.</text>
</comment>
<gene>
    <name evidence="4" type="ORF">CCY01nite_04700</name>
</gene>
<dbReference type="InterPro" id="IPR008928">
    <property type="entry name" value="6-hairpin_glycosidase_sf"/>
</dbReference>
<name>A0A512RES5_9BACT</name>
<dbReference type="Pfam" id="PF07470">
    <property type="entry name" value="Glyco_hydro_88"/>
    <property type="match status" value="1"/>
</dbReference>
<dbReference type="GO" id="GO:0005975">
    <property type="term" value="P:carbohydrate metabolic process"/>
    <property type="evidence" value="ECO:0007669"/>
    <property type="project" value="InterPro"/>
</dbReference>
<organism evidence="4 5">
    <name type="scientific">Chitinophaga cymbidii</name>
    <dbReference type="NCBI Taxonomy" id="1096750"/>
    <lineage>
        <taxon>Bacteria</taxon>
        <taxon>Pseudomonadati</taxon>
        <taxon>Bacteroidota</taxon>
        <taxon>Chitinophagia</taxon>
        <taxon>Chitinophagales</taxon>
        <taxon>Chitinophagaceae</taxon>
        <taxon>Chitinophaga</taxon>
    </lineage>
</organism>
<dbReference type="Gene3D" id="1.50.10.10">
    <property type="match status" value="1"/>
</dbReference>
<dbReference type="Pfam" id="PF13472">
    <property type="entry name" value="Lipase_GDSL_2"/>
    <property type="match status" value="1"/>
</dbReference>
<keyword evidence="2" id="KW-0378">Hydrolase</keyword>
<dbReference type="InterPro" id="IPR010905">
    <property type="entry name" value="Glyco_hydro_88"/>
</dbReference>
<reference evidence="4 5" key="1">
    <citation type="submission" date="2019-07" db="EMBL/GenBank/DDBJ databases">
        <title>Whole genome shotgun sequence of Chitinophaga cymbidii NBRC 109752.</title>
        <authorList>
            <person name="Hosoyama A."/>
            <person name="Uohara A."/>
            <person name="Ohji S."/>
            <person name="Ichikawa N."/>
        </authorList>
    </citation>
    <scope>NUCLEOTIDE SEQUENCE [LARGE SCALE GENOMIC DNA]</scope>
    <source>
        <strain evidence="4 5">NBRC 109752</strain>
    </source>
</reference>
<accession>A0A512RES5</accession>
<evidence type="ECO:0000256" key="2">
    <source>
        <dbReference type="ARBA" id="ARBA00022801"/>
    </source>
</evidence>
<feature type="domain" description="SGNH hydrolase-type esterase" evidence="3">
    <location>
        <begin position="54"/>
        <end position="258"/>
    </location>
</feature>
<dbReference type="CDD" id="cd01821">
    <property type="entry name" value="Rhamnogalacturan_acetylesterase_like"/>
    <property type="match status" value="1"/>
</dbReference>
<proteinExistence type="inferred from homology"/>
<protein>
    <recommendedName>
        <fullName evidence="3">SGNH hydrolase-type esterase domain-containing protein</fullName>
    </recommendedName>
</protein>
<dbReference type="Proteomes" id="UP000321436">
    <property type="component" value="Unassembled WGS sequence"/>
</dbReference>
<dbReference type="InterPro" id="IPR037459">
    <property type="entry name" value="RhgT-like"/>
</dbReference>
<comment type="caution">
    <text evidence="4">The sequence shown here is derived from an EMBL/GenBank/DDBJ whole genome shotgun (WGS) entry which is preliminary data.</text>
</comment>
<dbReference type="AlphaFoldDB" id="A0A512RES5"/>
<dbReference type="SUPFAM" id="SSF48208">
    <property type="entry name" value="Six-hairpin glycosidases"/>
    <property type="match status" value="1"/>
</dbReference>